<evidence type="ECO:0000313" key="1">
    <source>
        <dbReference type="EMBL" id="CAL1537742.1"/>
    </source>
</evidence>
<keyword evidence="2" id="KW-1185">Reference proteome</keyword>
<dbReference type="Proteomes" id="UP001497497">
    <property type="component" value="Unassembled WGS sequence"/>
</dbReference>
<gene>
    <name evidence="1" type="ORF">GSLYS_00011644001</name>
</gene>
<organism evidence="1 2">
    <name type="scientific">Lymnaea stagnalis</name>
    <name type="common">Great pond snail</name>
    <name type="synonym">Helix stagnalis</name>
    <dbReference type="NCBI Taxonomy" id="6523"/>
    <lineage>
        <taxon>Eukaryota</taxon>
        <taxon>Metazoa</taxon>
        <taxon>Spiralia</taxon>
        <taxon>Lophotrochozoa</taxon>
        <taxon>Mollusca</taxon>
        <taxon>Gastropoda</taxon>
        <taxon>Heterobranchia</taxon>
        <taxon>Euthyneura</taxon>
        <taxon>Panpulmonata</taxon>
        <taxon>Hygrophila</taxon>
        <taxon>Lymnaeoidea</taxon>
        <taxon>Lymnaeidae</taxon>
        <taxon>Lymnaea</taxon>
    </lineage>
</organism>
<reference evidence="1 2" key="1">
    <citation type="submission" date="2024-04" db="EMBL/GenBank/DDBJ databases">
        <authorList>
            <consortium name="Genoscope - CEA"/>
            <person name="William W."/>
        </authorList>
    </citation>
    <scope>NUCLEOTIDE SEQUENCE [LARGE SCALE GENOMIC DNA]</scope>
</reference>
<accession>A0AAV2HYE4</accession>
<dbReference type="SUPFAM" id="SSF81321">
    <property type="entry name" value="Family A G protein-coupled receptor-like"/>
    <property type="match status" value="1"/>
</dbReference>
<dbReference type="Gene3D" id="1.20.1070.10">
    <property type="entry name" value="Rhodopsin 7-helix transmembrane proteins"/>
    <property type="match status" value="1"/>
</dbReference>
<evidence type="ECO:0000313" key="2">
    <source>
        <dbReference type="Proteomes" id="UP001497497"/>
    </source>
</evidence>
<name>A0AAV2HYE4_LYMST</name>
<dbReference type="EMBL" id="CAXITT010000274">
    <property type="protein sequence ID" value="CAL1537742.1"/>
    <property type="molecule type" value="Genomic_DNA"/>
</dbReference>
<protein>
    <submittedName>
        <fullName evidence="1">Uncharacterized protein</fullName>
    </submittedName>
</protein>
<sequence length="61" mass="7177">MVEINAASNFLLYCFFGKKFRMMLLNILGLKRKKHHVAYRSTVCKSRTNGTRIYEMEVSVM</sequence>
<comment type="caution">
    <text evidence="1">The sequence shown here is derived from an EMBL/GenBank/DDBJ whole genome shotgun (WGS) entry which is preliminary data.</text>
</comment>
<proteinExistence type="predicted"/>
<dbReference type="AlphaFoldDB" id="A0AAV2HYE4"/>